<evidence type="ECO:0000313" key="3">
    <source>
        <dbReference type="Proteomes" id="UP000022311"/>
    </source>
</evidence>
<dbReference type="GeneID" id="57294528"/>
<name>A0AAV3M6D6_9GAMM</name>
<dbReference type="PROSITE" id="PS51257">
    <property type="entry name" value="PROKAR_LIPOPROTEIN"/>
    <property type="match status" value="1"/>
</dbReference>
<dbReference type="InterPro" id="IPR031939">
    <property type="entry name" value="Adhesin_E-like"/>
</dbReference>
<feature type="domain" description="Surface-adhesin protein E-like" evidence="1">
    <location>
        <begin position="47"/>
        <end position="149"/>
    </location>
</feature>
<proteinExistence type="predicted"/>
<comment type="caution">
    <text evidence="2">The sequence shown here is derived from an EMBL/GenBank/DDBJ whole genome shotgun (WGS) entry which is preliminary data.</text>
</comment>
<dbReference type="AlphaFoldDB" id="A0AAV3M6D6"/>
<keyword evidence="2" id="KW-0449">Lipoprotein</keyword>
<gene>
    <name evidence="2" type="ORF">HMPREF1563_2949</name>
</gene>
<dbReference type="EMBL" id="JALD01000044">
    <property type="protein sequence ID" value="EUD11105.1"/>
    <property type="molecule type" value="Genomic_DNA"/>
</dbReference>
<dbReference type="Proteomes" id="UP000022311">
    <property type="component" value="Unassembled WGS sequence"/>
</dbReference>
<protein>
    <submittedName>
        <fullName evidence="2">Lipoprotein</fullName>
    </submittedName>
</protein>
<evidence type="ECO:0000259" key="1">
    <source>
        <dbReference type="Pfam" id="PF16747"/>
    </source>
</evidence>
<organism evidence="2 3">
    <name type="scientific">Providencia alcalifaciens 205/92</name>
    <dbReference type="NCBI Taxonomy" id="1256988"/>
    <lineage>
        <taxon>Bacteria</taxon>
        <taxon>Pseudomonadati</taxon>
        <taxon>Pseudomonadota</taxon>
        <taxon>Gammaproteobacteria</taxon>
        <taxon>Enterobacterales</taxon>
        <taxon>Morganellaceae</taxon>
        <taxon>Providencia</taxon>
    </lineage>
</organism>
<accession>A0AAV3M6D6</accession>
<dbReference type="RefSeq" id="WP_006660193.1">
    <property type="nucleotide sequence ID" value="NZ_JALD01000044.1"/>
</dbReference>
<sequence>MKVKFMMLSFACLTVVGCQNIGKSSTQSDFQSSALPAGYVKWFETKSSNLYMAKPDSHYYKGNPDLVQIDIVTSFKKEEEFRGVKMKSMRATHVYDCRKTNKYTERPIGFFANPYATGKPDIPYPETSSNWEIAGENNFNGMFWKKLCEMRADVDKSTDIFVDVLNQQSPLKINDWLSVTGAEKKANVIHISYQVDNMTKEAFQQKFNNEIKHQQVARHCDLFMNKFGMAKPKAIYLDFYIKGSIAESLEIDDRQCQSVVK</sequence>
<dbReference type="Pfam" id="PF16747">
    <property type="entry name" value="Adhesin_E"/>
    <property type="match status" value="1"/>
</dbReference>
<reference evidence="2 3" key="1">
    <citation type="submission" date="2014-01" db="EMBL/GenBank/DDBJ databases">
        <authorList>
            <person name="Durkin A.S."/>
            <person name="McCorrison J."/>
            <person name="Torralba M."/>
            <person name="Gillis M."/>
            <person name="Haft D.H."/>
            <person name="Methe B."/>
            <person name="Sutton G."/>
            <person name="Nelson K.E."/>
        </authorList>
    </citation>
    <scope>NUCLEOTIDE SEQUENCE [LARGE SCALE GENOMIC DNA]</scope>
    <source>
        <strain evidence="2 3">205/92</strain>
    </source>
</reference>
<evidence type="ECO:0000313" key="2">
    <source>
        <dbReference type="EMBL" id="EUD11105.1"/>
    </source>
</evidence>